<evidence type="ECO:0000313" key="1">
    <source>
        <dbReference type="EMBL" id="MFC3199135.1"/>
    </source>
</evidence>
<organism evidence="1 2">
    <name type="scientific">Parapedobacter deserti</name>
    <dbReference type="NCBI Taxonomy" id="1912957"/>
    <lineage>
        <taxon>Bacteria</taxon>
        <taxon>Pseudomonadati</taxon>
        <taxon>Bacteroidota</taxon>
        <taxon>Sphingobacteriia</taxon>
        <taxon>Sphingobacteriales</taxon>
        <taxon>Sphingobacteriaceae</taxon>
        <taxon>Parapedobacter</taxon>
    </lineage>
</organism>
<keyword evidence="2" id="KW-1185">Reference proteome</keyword>
<dbReference type="Proteomes" id="UP001595526">
    <property type="component" value="Unassembled WGS sequence"/>
</dbReference>
<name>A0ABV7JQA5_9SPHI</name>
<gene>
    <name evidence="1" type="ORF">ACFOET_16035</name>
</gene>
<dbReference type="EMBL" id="JBHRTA010000038">
    <property type="protein sequence ID" value="MFC3199135.1"/>
    <property type="molecule type" value="Genomic_DNA"/>
</dbReference>
<accession>A0ABV7JQA5</accession>
<proteinExistence type="predicted"/>
<comment type="caution">
    <text evidence="1">The sequence shown here is derived from an EMBL/GenBank/DDBJ whole genome shotgun (WGS) entry which is preliminary data.</text>
</comment>
<dbReference type="RefSeq" id="WP_379024461.1">
    <property type="nucleotide sequence ID" value="NZ_JBHRTA010000038.1"/>
</dbReference>
<dbReference type="Gene3D" id="2.60.120.1440">
    <property type="match status" value="1"/>
</dbReference>
<sequence length="80" mass="8895">MPFGSDERHVADDGKAFFDIAPDTRRAFVVKTPRGEIRSEKTGGKLNVTAYQADSATRIIPIDQPINVRLIANDQMLTLH</sequence>
<evidence type="ECO:0000313" key="2">
    <source>
        <dbReference type="Proteomes" id="UP001595526"/>
    </source>
</evidence>
<reference evidence="2" key="1">
    <citation type="journal article" date="2019" name="Int. J. Syst. Evol. Microbiol.">
        <title>The Global Catalogue of Microorganisms (GCM) 10K type strain sequencing project: providing services to taxonomists for standard genome sequencing and annotation.</title>
        <authorList>
            <consortium name="The Broad Institute Genomics Platform"/>
            <consortium name="The Broad Institute Genome Sequencing Center for Infectious Disease"/>
            <person name="Wu L."/>
            <person name="Ma J."/>
        </authorList>
    </citation>
    <scope>NUCLEOTIDE SEQUENCE [LARGE SCALE GENOMIC DNA]</scope>
    <source>
        <strain evidence="2">KCTC 52416</strain>
    </source>
</reference>
<protein>
    <submittedName>
        <fullName evidence="1">Uncharacterized protein</fullName>
    </submittedName>
</protein>